<evidence type="ECO:0000313" key="3">
    <source>
        <dbReference type="Proteomes" id="UP000188268"/>
    </source>
</evidence>
<gene>
    <name evidence="2" type="ORF">CCACVL1_09749</name>
</gene>
<evidence type="ECO:0000313" key="2">
    <source>
        <dbReference type="EMBL" id="OMO86179.1"/>
    </source>
</evidence>
<proteinExistence type="predicted"/>
<reference evidence="2 3" key="1">
    <citation type="submission" date="2013-09" db="EMBL/GenBank/DDBJ databases">
        <title>Corchorus capsularis genome sequencing.</title>
        <authorList>
            <person name="Alam M."/>
            <person name="Haque M.S."/>
            <person name="Islam M.S."/>
            <person name="Emdad E.M."/>
            <person name="Islam M.M."/>
            <person name="Ahmed B."/>
            <person name="Halim A."/>
            <person name="Hossen Q.M.M."/>
            <person name="Hossain M.Z."/>
            <person name="Ahmed R."/>
            <person name="Khan M.M."/>
            <person name="Islam R."/>
            <person name="Rashid M.M."/>
            <person name="Khan S.A."/>
            <person name="Rahman M.S."/>
            <person name="Alam M."/>
        </authorList>
    </citation>
    <scope>NUCLEOTIDE SEQUENCE [LARGE SCALE GENOMIC DNA]</scope>
    <source>
        <strain evidence="3">cv. CVL-1</strain>
        <tissue evidence="2">Whole seedling</tissue>
    </source>
</reference>
<protein>
    <submittedName>
        <fullName evidence="2">Uncharacterized protein</fullName>
    </submittedName>
</protein>
<keyword evidence="3" id="KW-1185">Reference proteome</keyword>
<sequence length="24" mass="2767">MGRQALSKNRSPNLKIITGTRRIR</sequence>
<name>A0A1R3IUB7_COCAP</name>
<accession>A0A1R3IUB7</accession>
<dbReference type="Proteomes" id="UP000188268">
    <property type="component" value="Unassembled WGS sequence"/>
</dbReference>
<feature type="region of interest" description="Disordered" evidence="1">
    <location>
        <begin position="1"/>
        <end position="24"/>
    </location>
</feature>
<evidence type="ECO:0000256" key="1">
    <source>
        <dbReference type="SAM" id="MobiDB-lite"/>
    </source>
</evidence>
<organism evidence="2 3">
    <name type="scientific">Corchorus capsularis</name>
    <name type="common">Jute</name>
    <dbReference type="NCBI Taxonomy" id="210143"/>
    <lineage>
        <taxon>Eukaryota</taxon>
        <taxon>Viridiplantae</taxon>
        <taxon>Streptophyta</taxon>
        <taxon>Embryophyta</taxon>
        <taxon>Tracheophyta</taxon>
        <taxon>Spermatophyta</taxon>
        <taxon>Magnoliopsida</taxon>
        <taxon>eudicotyledons</taxon>
        <taxon>Gunneridae</taxon>
        <taxon>Pentapetalae</taxon>
        <taxon>rosids</taxon>
        <taxon>malvids</taxon>
        <taxon>Malvales</taxon>
        <taxon>Malvaceae</taxon>
        <taxon>Grewioideae</taxon>
        <taxon>Apeibeae</taxon>
        <taxon>Corchorus</taxon>
    </lineage>
</organism>
<dbReference type="EMBL" id="AWWV01009502">
    <property type="protein sequence ID" value="OMO86179.1"/>
    <property type="molecule type" value="Genomic_DNA"/>
</dbReference>
<feature type="compositionally biased region" description="Polar residues" evidence="1">
    <location>
        <begin position="1"/>
        <end position="12"/>
    </location>
</feature>
<dbReference type="AlphaFoldDB" id="A0A1R3IUB7"/>
<dbReference type="Gramene" id="OMO86179">
    <property type="protein sequence ID" value="OMO86179"/>
    <property type="gene ID" value="CCACVL1_09749"/>
</dbReference>
<comment type="caution">
    <text evidence="2">The sequence shown here is derived from an EMBL/GenBank/DDBJ whole genome shotgun (WGS) entry which is preliminary data.</text>
</comment>